<protein>
    <submittedName>
        <fullName evidence="1">Uncharacterized protein</fullName>
    </submittedName>
</protein>
<organism evidence="1">
    <name type="scientific">marine sediment metagenome</name>
    <dbReference type="NCBI Taxonomy" id="412755"/>
    <lineage>
        <taxon>unclassified sequences</taxon>
        <taxon>metagenomes</taxon>
        <taxon>ecological metagenomes</taxon>
    </lineage>
</organism>
<feature type="non-terminal residue" evidence="1">
    <location>
        <position position="36"/>
    </location>
</feature>
<proteinExistence type="predicted"/>
<gene>
    <name evidence="1" type="ORF">LCGC14_2028140</name>
</gene>
<dbReference type="EMBL" id="LAZR01023557">
    <property type="protein sequence ID" value="KKL78111.1"/>
    <property type="molecule type" value="Genomic_DNA"/>
</dbReference>
<comment type="caution">
    <text evidence="1">The sequence shown here is derived from an EMBL/GenBank/DDBJ whole genome shotgun (WGS) entry which is preliminary data.</text>
</comment>
<name>A0A0F9FI05_9ZZZZ</name>
<reference evidence="1" key="1">
    <citation type="journal article" date="2015" name="Nature">
        <title>Complex archaea that bridge the gap between prokaryotes and eukaryotes.</title>
        <authorList>
            <person name="Spang A."/>
            <person name="Saw J.H."/>
            <person name="Jorgensen S.L."/>
            <person name="Zaremba-Niedzwiedzka K."/>
            <person name="Martijn J."/>
            <person name="Lind A.E."/>
            <person name="van Eijk R."/>
            <person name="Schleper C."/>
            <person name="Guy L."/>
            <person name="Ettema T.J."/>
        </authorList>
    </citation>
    <scope>NUCLEOTIDE SEQUENCE</scope>
</reference>
<accession>A0A0F9FI05</accession>
<dbReference type="AlphaFoldDB" id="A0A0F9FI05"/>
<sequence length="36" mass="3838">MSDRPERTGTDLANLIAQADERAGSDPKHGAILAFL</sequence>
<evidence type="ECO:0000313" key="1">
    <source>
        <dbReference type="EMBL" id="KKL78111.1"/>
    </source>
</evidence>